<keyword evidence="5" id="KW-1185">Reference proteome</keyword>
<evidence type="ECO:0000256" key="3">
    <source>
        <dbReference type="RuleBase" id="RU000363"/>
    </source>
</evidence>
<dbReference type="FunFam" id="3.40.50.720:FF:000074">
    <property type="entry name" value="Retinol dehydrogenase type 1"/>
    <property type="match status" value="1"/>
</dbReference>
<reference evidence="4" key="2">
    <citation type="submission" date="2025-09" db="UniProtKB">
        <authorList>
            <consortium name="Ensembl"/>
        </authorList>
    </citation>
    <scope>IDENTIFICATION</scope>
</reference>
<proteinExistence type="inferred from homology"/>
<name>A0A8C6AIH4_MONMO</name>
<dbReference type="Ensembl" id="ENSMMNT00015000480.1">
    <property type="protein sequence ID" value="ENSMMNP00015000418.1"/>
    <property type="gene ID" value="ENSMMNG00015000363.1"/>
</dbReference>
<evidence type="ECO:0000256" key="2">
    <source>
        <dbReference type="ARBA" id="ARBA00023002"/>
    </source>
</evidence>
<dbReference type="GO" id="GO:0008202">
    <property type="term" value="P:steroid metabolic process"/>
    <property type="evidence" value="ECO:0007669"/>
    <property type="project" value="TreeGrafter"/>
</dbReference>
<dbReference type="GO" id="GO:0016491">
    <property type="term" value="F:oxidoreductase activity"/>
    <property type="evidence" value="ECO:0007669"/>
    <property type="project" value="UniProtKB-KW"/>
</dbReference>
<dbReference type="InterPro" id="IPR002347">
    <property type="entry name" value="SDR_fam"/>
</dbReference>
<evidence type="ECO:0000256" key="1">
    <source>
        <dbReference type="ARBA" id="ARBA00006484"/>
    </source>
</evidence>
<sequence>MWLYLAVLVGLYYLLRWYRERQVVSHLQDKFVFIRRCASGFGNPLARQLDLRGLRVLDACLTEQGAEQLRNQTSDRLETVILDVTKTESIAAATKWVKEHVRDRGLWGLVNNAGICTPMAPNEWLTKQDFVKMLDVNLLGMIEVTLSLLPLVRKARGRVVNVSSVMGRVSLFGGGYCMSKYGVEAFSDSLRRELSYFGVKVAMIEPGYFMTNMTSPEVFNGSLQASWDQASPEIKELYGEKFVADCESRGGLPSWSGNLSLMTNCMEHALTSCHPRTRYSAGWDAKLFYLPVSYMPTFLVDLMMYWGAPRPAKAL</sequence>
<organism evidence="4 5">
    <name type="scientific">Monodon monoceros</name>
    <name type="common">Narwhal</name>
    <name type="synonym">Ceratodon monodon</name>
    <dbReference type="NCBI Taxonomy" id="40151"/>
    <lineage>
        <taxon>Eukaryota</taxon>
        <taxon>Metazoa</taxon>
        <taxon>Chordata</taxon>
        <taxon>Craniata</taxon>
        <taxon>Vertebrata</taxon>
        <taxon>Euteleostomi</taxon>
        <taxon>Mammalia</taxon>
        <taxon>Eutheria</taxon>
        <taxon>Laurasiatheria</taxon>
        <taxon>Artiodactyla</taxon>
        <taxon>Whippomorpha</taxon>
        <taxon>Cetacea</taxon>
        <taxon>Odontoceti</taxon>
        <taxon>Monodontidae</taxon>
        <taxon>Monodon</taxon>
    </lineage>
</organism>
<dbReference type="GeneTree" id="ENSGT00940000154118"/>
<dbReference type="Proteomes" id="UP000694561">
    <property type="component" value="Unplaced"/>
</dbReference>
<dbReference type="SUPFAM" id="SSF51735">
    <property type="entry name" value="NAD(P)-binding Rossmann-fold domains"/>
    <property type="match status" value="1"/>
</dbReference>
<keyword evidence="2" id="KW-0560">Oxidoreductase</keyword>
<dbReference type="PROSITE" id="PS00061">
    <property type="entry name" value="ADH_SHORT"/>
    <property type="match status" value="1"/>
</dbReference>
<gene>
    <name evidence="4" type="primary">RDH16</name>
</gene>
<dbReference type="Gene3D" id="3.40.50.720">
    <property type="entry name" value="NAD(P)-binding Rossmann-like Domain"/>
    <property type="match status" value="1"/>
</dbReference>
<protein>
    <submittedName>
        <fullName evidence="4">Retinol dehydrogenase 16</fullName>
    </submittedName>
</protein>
<evidence type="ECO:0000313" key="4">
    <source>
        <dbReference type="Ensembl" id="ENSMMNP00015000418.1"/>
    </source>
</evidence>
<evidence type="ECO:0000313" key="5">
    <source>
        <dbReference type="Proteomes" id="UP000694561"/>
    </source>
</evidence>
<dbReference type="InterPro" id="IPR036291">
    <property type="entry name" value="NAD(P)-bd_dom_sf"/>
</dbReference>
<dbReference type="PRINTS" id="PR00080">
    <property type="entry name" value="SDRFAMILY"/>
</dbReference>
<comment type="similarity">
    <text evidence="1 3">Belongs to the short-chain dehydrogenases/reductases (SDR) family.</text>
</comment>
<dbReference type="InterPro" id="IPR020904">
    <property type="entry name" value="Sc_DH/Rdtase_CS"/>
</dbReference>
<dbReference type="PANTHER" id="PTHR43313:SF11">
    <property type="entry name" value="RETINOL DEHYDROGENASE 16"/>
    <property type="match status" value="1"/>
</dbReference>
<accession>A0A8C6AIH4</accession>
<dbReference type="PANTHER" id="PTHR43313">
    <property type="entry name" value="SHORT-CHAIN DEHYDROGENASE/REDUCTASE FAMILY 9C"/>
    <property type="match status" value="1"/>
</dbReference>
<dbReference type="Pfam" id="PF00106">
    <property type="entry name" value="adh_short"/>
    <property type="match status" value="1"/>
</dbReference>
<dbReference type="AlphaFoldDB" id="A0A8C6AIH4"/>
<reference evidence="4" key="1">
    <citation type="submission" date="2025-08" db="UniProtKB">
        <authorList>
            <consortium name="Ensembl"/>
        </authorList>
    </citation>
    <scope>IDENTIFICATION</scope>
</reference>
<dbReference type="PRINTS" id="PR00081">
    <property type="entry name" value="GDHRDH"/>
</dbReference>